<dbReference type="Pfam" id="PF17201">
    <property type="entry name" value="Cache_3-Cache_2"/>
    <property type="match status" value="1"/>
</dbReference>
<gene>
    <name evidence="2" type="ORF">UFOPK3423_01098</name>
</gene>
<evidence type="ECO:0000259" key="1">
    <source>
        <dbReference type="Pfam" id="PF17201"/>
    </source>
</evidence>
<dbReference type="InterPro" id="IPR029151">
    <property type="entry name" value="Sensor-like_sf"/>
</dbReference>
<dbReference type="SUPFAM" id="SSF103190">
    <property type="entry name" value="Sensory domain-like"/>
    <property type="match status" value="1"/>
</dbReference>
<dbReference type="InterPro" id="IPR033462">
    <property type="entry name" value="Cache_3-Cache_2"/>
</dbReference>
<feature type="domain" description="Cache 3/Cache 2 fusion" evidence="1">
    <location>
        <begin position="21"/>
        <end position="138"/>
    </location>
</feature>
<evidence type="ECO:0000313" key="2">
    <source>
        <dbReference type="EMBL" id="CAB4877749.1"/>
    </source>
</evidence>
<dbReference type="AlphaFoldDB" id="A0A6J7EB36"/>
<accession>A0A6J7EB36</accession>
<proteinExistence type="predicted"/>
<protein>
    <submittedName>
        <fullName evidence="2">Unannotated protein</fullName>
    </submittedName>
</protein>
<reference evidence="2" key="1">
    <citation type="submission" date="2020-05" db="EMBL/GenBank/DDBJ databases">
        <authorList>
            <person name="Chiriac C."/>
            <person name="Salcher M."/>
            <person name="Ghai R."/>
            <person name="Kavagutti S V."/>
        </authorList>
    </citation>
    <scope>NUCLEOTIDE SEQUENCE</scope>
</reference>
<organism evidence="2">
    <name type="scientific">freshwater metagenome</name>
    <dbReference type="NCBI Taxonomy" id="449393"/>
    <lineage>
        <taxon>unclassified sequences</taxon>
        <taxon>metagenomes</taxon>
        <taxon>ecological metagenomes</taxon>
    </lineage>
</organism>
<sequence>MTSTEKIAALNGAMSALRENAETHGEPSLRDGVLYFGSTAIPKPDFPIVTSVQSEFGCAATILVAEGDGFVRTATTMIVDAERAIATPLEATSPALAPLRDGQSYQGPAEILGTQYDAYYEPIIASDGSVIGSFLVAFATA</sequence>
<name>A0A6J7EB36_9ZZZZ</name>
<dbReference type="EMBL" id="CAFBLQ010000121">
    <property type="protein sequence ID" value="CAB4877749.1"/>
    <property type="molecule type" value="Genomic_DNA"/>
</dbReference>